<comment type="caution">
    <text evidence="2">The sequence shown here is derived from an EMBL/GenBank/DDBJ whole genome shotgun (WGS) entry which is preliminary data.</text>
</comment>
<dbReference type="RefSeq" id="WP_150023135.1">
    <property type="nucleotide sequence ID" value="NZ_VWOJ01000002.1"/>
</dbReference>
<keyword evidence="1" id="KW-1133">Transmembrane helix</keyword>
<keyword evidence="3" id="KW-1185">Reference proteome</keyword>
<reference evidence="2 3" key="1">
    <citation type="submission" date="2019-09" db="EMBL/GenBank/DDBJ databases">
        <authorList>
            <person name="Kevbrin V."/>
            <person name="Grouzdev D.S."/>
        </authorList>
    </citation>
    <scope>NUCLEOTIDE SEQUENCE [LARGE SCALE GENOMIC DNA]</scope>
    <source>
        <strain evidence="2 3">G-192</strain>
    </source>
</reference>
<evidence type="ECO:0000313" key="3">
    <source>
        <dbReference type="Proteomes" id="UP000325122"/>
    </source>
</evidence>
<keyword evidence="1" id="KW-0812">Transmembrane</keyword>
<feature type="transmembrane region" description="Helical" evidence="1">
    <location>
        <begin position="130"/>
        <end position="156"/>
    </location>
</feature>
<keyword evidence="1" id="KW-0472">Membrane</keyword>
<sequence>MNPHDEGRRFSALFADTASAQPALASPRAPRTGALMTDLIAGLAVRAALAVQFWTWARANALPVSERADWRAWVTPDPGLVDAARLWTQNQIDPALAAMALLAAASLIAMSLAAGLLARLAGLAVSAGALWHMAFILPEAWPSTLAWGALGLYLALRGAGPASLDWMIARLARLG</sequence>
<gene>
    <name evidence="2" type="ORF">F1654_08700</name>
</gene>
<protein>
    <recommendedName>
        <fullName evidence="4">DoxX family membrane protein</fullName>
    </recommendedName>
</protein>
<feature type="transmembrane region" description="Helical" evidence="1">
    <location>
        <begin position="95"/>
        <end position="118"/>
    </location>
</feature>
<evidence type="ECO:0000313" key="2">
    <source>
        <dbReference type="EMBL" id="KAA5803867.1"/>
    </source>
</evidence>
<proteinExistence type="predicted"/>
<evidence type="ECO:0008006" key="4">
    <source>
        <dbReference type="Google" id="ProtNLM"/>
    </source>
</evidence>
<organism evidence="2 3">
    <name type="scientific">Alkalicaulis satelles</name>
    <dbReference type="NCBI Taxonomy" id="2609175"/>
    <lineage>
        <taxon>Bacteria</taxon>
        <taxon>Pseudomonadati</taxon>
        <taxon>Pseudomonadota</taxon>
        <taxon>Alphaproteobacteria</taxon>
        <taxon>Maricaulales</taxon>
        <taxon>Maricaulaceae</taxon>
        <taxon>Alkalicaulis</taxon>
    </lineage>
</organism>
<accession>A0A5M6ZJK3</accession>
<dbReference type="Proteomes" id="UP000325122">
    <property type="component" value="Unassembled WGS sequence"/>
</dbReference>
<dbReference type="AlphaFoldDB" id="A0A5M6ZJK3"/>
<evidence type="ECO:0000256" key="1">
    <source>
        <dbReference type="SAM" id="Phobius"/>
    </source>
</evidence>
<name>A0A5M6ZJK3_9PROT</name>
<dbReference type="EMBL" id="VWOJ01000002">
    <property type="protein sequence ID" value="KAA5803867.1"/>
    <property type="molecule type" value="Genomic_DNA"/>
</dbReference>